<organism evidence="2 3">
    <name type="scientific">Cucurbita argyrosperma subsp. sororia</name>
    <dbReference type="NCBI Taxonomy" id="37648"/>
    <lineage>
        <taxon>Eukaryota</taxon>
        <taxon>Viridiplantae</taxon>
        <taxon>Streptophyta</taxon>
        <taxon>Embryophyta</taxon>
        <taxon>Tracheophyta</taxon>
        <taxon>Spermatophyta</taxon>
        <taxon>Magnoliopsida</taxon>
        <taxon>eudicotyledons</taxon>
        <taxon>Gunneridae</taxon>
        <taxon>Pentapetalae</taxon>
        <taxon>rosids</taxon>
        <taxon>fabids</taxon>
        <taxon>Cucurbitales</taxon>
        <taxon>Cucurbitaceae</taxon>
        <taxon>Cucurbiteae</taxon>
        <taxon>Cucurbita</taxon>
    </lineage>
</organism>
<proteinExistence type="predicted"/>
<comment type="caution">
    <text evidence="2">The sequence shown here is derived from an EMBL/GenBank/DDBJ whole genome shotgun (WGS) entry which is preliminary data.</text>
</comment>
<dbReference type="Proteomes" id="UP000685013">
    <property type="component" value="Chromosome 7"/>
</dbReference>
<reference evidence="2 3" key="1">
    <citation type="journal article" date="2021" name="Hortic Res">
        <title>The domestication of Cucurbita argyrosperma as revealed by the genome of its wild relative.</title>
        <authorList>
            <person name="Barrera-Redondo J."/>
            <person name="Sanchez-de la Vega G."/>
            <person name="Aguirre-Liguori J.A."/>
            <person name="Castellanos-Morales G."/>
            <person name="Gutierrez-Guerrero Y.T."/>
            <person name="Aguirre-Dugua X."/>
            <person name="Aguirre-Planter E."/>
            <person name="Tenaillon M.I."/>
            <person name="Lira-Saade R."/>
            <person name="Eguiarte L.E."/>
        </authorList>
    </citation>
    <scope>NUCLEOTIDE SEQUENCE [LARGE SCALE GENOMIC DNA]</scope>
    <source>
        <strain evidence="2">JBR-2021</strain>
    </source>
</reference>
<gene>
    <name evidence="2" type="ORF">SDJN03_11991</name>
</gene>
<evidence type="ECO:0000313" key="2">
    <source>
        <dbReference type="EMBL" id="KAG6595438.1"/>
    </source>
</evidence>
<dbReference type="AlphaFoldDB" id="A0AAV6NE95"/>
<evidence type="ECO:0000256" key="1">
    <source>
        <dbReference type="SAM" id="MobiDB-lite"/>
    </source>
</evidence>
<keyword evidence="3" id="KW-1185">Reference proteome</keyword>
<feature type="compositionally biased region" description="Basic and acidic residues" evidence="1">
    <location>
        <begin position="147"/>
        <end position="156"/>
    </location>
</feature>
<feature type="non-terminal residue" evidence="2">
    <location>
        <position position="1"/>
    </location>
</feature>
<name>A0AAV6NE95_9ROSI</name>
<dbReference type="EMBL" id="JAGKQH010000007">
    <property type="protein sequence ID" value="KAG6595438.1"/>
    <property type="molecule type" value="Genomic_DNA"/>
</dbReference>
<protein>
    <submittedName>
        <fullName evidence="2">Uncharacterized protein</fullName>
    </submittedName>
</protein>
<feature type="region of interest" description="Disordered" evidence="1">
    <location>
        <begin position="117"/>
        <end position="156"/>
    </location>
</feature>
<accession>A0AAV6NE95</accession>
<evidence type="ECO:0000313" key="3">
    <source>
        <dbReference type="Proteomes" id="UP000685013"/>
    </source>
</evidence>
<sequence>MAEPQTRETFAQNPSLSILSRSSFVAADSDPADHPLAPPAVAVTVTAASDSSDVAIEDPDLLREPKRRKHCPTALENLDELTSASNSSFAFTFDTKFCGFSAEITPKFGSFNSIAHETETKKKKKKEQRSVLDLASGVRGDEEEEKLDSVQREQDEQEIKVTDALLEAIGEGREGLESVAD</sequence>